<dbReference type="Proteomes" id="UP000835052">
    <property type="component" value="Unassembled WGS sequence"/>
</dbReference>
<name>A0A8S1GZR4_9PELO</name>
<evidence type="ECO:0000313" key="3">
    <source>
        <dbReference type="Proteomes" id="UP000835052"/>
    </source>
</evidence>
<feature type="region of interest" description="Disordered" evidence="1">
    <location>
        <begin position="137"/>
        <end position="166"/>
    </location>
</feature>
<reference evidence="2" key="1">
    <citation type="submission" date="2020-10" db="EMBL/GenBank/DDBJ databases">
        <authorList>
            <person name="Kikuchi T."/>
        </authorList>
    </citation>
    <scope>NUCLEOTIDE SEQUENCE</scope>
    <source>
        <strain evidence="2">NKZ352</strain>
    </source>
</reference>
<keyword evidence="3" id="KW-1185">Reference proteome</keyword>
<evidence type="ECO:0000256" key="1">
    <source>
        <dbReference type="SAM" id="MobiDB-lite"/>
    </source>
</evidence>
<gene>
    <name evidence="2" type="ORF">CAUJ_LOCUS4724</name>
</gene>
<proteinExistence type="predicted"/>
<feature type="compositionally biased region" description="Polar residues" evidence="1">
    <location>
        <begin position="137"/>
        <end position="154"/>
    </location>
</feature>
<organism evidence="2 3">
    <name type="scientific">Caenorhabditis auriculariae</name>
    <dbReference type="NCBI Taxonomy" id="2777116"/>
    <lineage>
        <taxon>Eukaryota</taxon>
        <taxon>Metazoa</taxon>
        <taxon>Ecdysozoa</taxon>
        <taxon>Nematoda</taxon>
        <taxon>Chromadorea</taxon>
        <taxon>Rhabditida</taxon>
        <taxon>Rhabditina</taxon>
        <taxon>Rhabditomorpha</taxon>
        <taxon>Rhabditoidea</taxon>
        <taxon>Rhabditidae</taxon>
        <taxon>Peloderinae</taxon>
        <taxon>Caenorhabditis</taxon>
    </lineage>
</organism>
<comment type="caution">
    <text evidence="2">The sequence shown here is derived from an EMBL/GenBank/DDBJ whole genome shotgun (WGS) entry which is preliminary data.</text>
</comment>
<protein>
    <submittedName>
        <fullName evidence="2">Uncharacterized protein</fullName>
    </submittedName>
</protein>
<dbReference type="EMBL" id="CAJGYM010000009">
    <property type="protein sequence ID" value="CAD6188805.1"/>
    <property type="molecule type" value="Genomic_DNA"/>
</dbReference>
<accession>A0A8S1GZR4</accession>
<dbReference type="AlphaFoldDB" id="A0A8S1GZR4"/>
<sequence length="275" mass="31156">MRATPPSREATYAFKRITSCGNFLMRTSTLTTTKFVLYFDEADSKYLDIDWESFEKKFECTLKVRMPHRCPQAVIFRVETARVNLRIARNSLFTLVSQHLNSLGVDHVSCPGYEEEEYGASFHYIWPRRKNGVCNPTMDSDSLRQVPSTSTPSKVTAEADNGKTAAKKKPLPPCDCSFRRRFEARFCKEPEPGDPDQIVIITPLPRCPCGRRPPRRNRVNQAHGFESLDDFEKTASTSRSVSSADPNAFRHPGGHYCQAERMLGIHPKDCSCGQP</sequence>
<evidence type="ECO:0000313" key="2">
    <source>
        <dbReference type="EMBL" id="CAD6188805.1"/>
    </source>
</evidence>